<dbReference type="PANTHER" id="PTHR14969">
    <property type="entry name" value="SPHINGOSINE-1-PHOSPHATE PHOSPHOHYDROLASE"/>
    <property type="match status" value="1"/>
</dbReference>
<evidence type="ECO:0000256" key="1">
    <source>
        <dbReference type="SAM" id="Phobius"/>
    </source>
</evidence>
<dbReference type="CDD" id="cd03392">
    <property type="entry name" value="PAP2_like_2"/>
    <property type="match status" value="1"/>
</dbReference>
<feature type="transmembrane region" description="Helical" evidence="1">
    <location>
        <begin position="70"/>
        <end position="93"/>
    </location>
</feature>
<name>A0A5N1IKS7_9BACT</name>
<dbReference type="PANTHER" id="PTHR14969:SF13">
    <property type="entry name" value="AT30094P"/>
    <property type="match status" value="1"/>
</dbReference>
<proteinExistence type="predicted"/>
<comment type="caution">
    <text evidence="3">The sequence shown here is derived from an EMBL/GenBank/DDBJ whole genome shotgun (WGS) entry which is preliminary data.</text>
</comment>
<keyword evidence="4" id="KW-1185">Reference proteome</keyword>
<accession>A0A5N1IKS7</accession>
<feature type="transmembrane region" description="Helical" evidence="1">
    <location>
        <begin position="100"/>
        <end position="118"/>
    </location>
</feature>
<evidence type="ECO:0000313" key="4">
    <source>
        <dbReference type="Proteomes" id="UP000326570"/>
    </source>
</evidence>
<feature type="transmembrane region" description="Helical" evidence="1">
    <location>
        <begin position="201"/>
        <end position="224"/>
    </location>
</feature>
<keyword evidence="1" id="KW-0812">Transmembrane</keyword>
<dbReference type="AlphaFoldDB" id="A0A5N1IKS7"/>
<sequence length="240" mass="28377">MRHEKKRELTFWTFFTLEALLLLGLFFLSFSFFFYLTWQVFLSRNQAFDQAAFELVAELRSDRFTEVMKVVTYFGSVRFFVSVPVALILFFLFFKKWRWYSLYIFLSTAGSAALNQYLKNSFGRERPVTAFYPQGGFSFPSGHAMIGAAFYGIVVYLIWKNTPDKLVRWLACGFLVCWQLLIGFSRVYLNVHYATDVLAGLSAGIFWCALVVVLVPQLEQFFYFRERRRRLKKLRALRRR</sequence>
<feature type="domain" description="Phosphatidic acid phosphatase type 2/haloperoxidase" evidence="2">
    <location>
        <begin position="102"/>
        <end position="212"/>
    </location>
</feature>
<dbReference type="InterPro" id="IPR036938">
    <property type="entry name" value="PAP2/HPO_sf"/>
</dbReference>
<keyword evidence="1" id="KW-1133">Transmembrane helix</keyword>
<dbReference type="Pfam" id="PF01569">
    <property type="entry name" value="PAP2"/>
    <property type="match status" value="1"/>
</dbReference>
<dbReference type="Proteomes" id="UP000326570">
    <property type="component" value="Unassembled WGS sequence"/>
</dbReference>
<reference evidence="3 4" key="1">
    <citation type="submission" date="2019-09" db="EMBL/GenBank/DDBJ databases">
        <title>Genome sequence of Adhaeribacter sp. M2.</title>
        <authorList>
            <person name="Srinivasan S."/>
        </authorList>
    </citation>
    <scope>NUCLEOTIDE SEQUENCE [LARGE SCALE GENOMIC DNA]</scope>
    <source>
        <strain evidence="3 4">M2</strain>
    </source>
</reference>
<dbReference type="SMART" id="SM00014">
    <property type="entry name" value="acidPPc"/>
    <property type="match status" value="1"/>
</dbReference>
<dbReference type="RefSeq" id="WP_150904798.1">
    <property type="nucleotide sequence ID" value="NZ_VTWT01000009.1"/>
</dbReference>
<dbReference type="Gene3D" id="1.20.144.10">
    <property type="entry name" value="Phosphatidic acid phosphatase type 2/haloperoxidase"/>
    <property type="match status" value="2"/>
</dbReference>
<dbReference type="SUPFAM" id="SSF48317">
    <property type="entry name" value="Acid phosphatase/Vanadium-dependent haloperoxidase"/>
    <property type="match status" value="1"/>
</dbReference>
<dbReference type="InterPro" id="IPR000326">
    <property type="entry name" value="PAP2/HPO"/>
</dbReference>
<feature type="transmembrane region" description="Helical" evidence="1">
    <location>
        <begin position="138"/>
        <end position="159"/>
    </location>
</feature>
<protein>
    <submittedName>
        <fullName evidence="3">Phosphatase PAP2 family protein</fullName>
    </submittedName>
</protein>
<organism evidence="3 4">
    <name type="scientific">Adhaeribacter soli</name>
    <dbReference type="NCBI Taxonomy" id="2607655"/>
    <lineage>
        <taxon>Bacteria</taxon>
        <taxon>Pseudomonadati</taxon>
        <taxon>Bacteroidota</taxon>
        <taxon>Cytophagia</taxon>
        <taxon>Cytophagales</taxon>
        <taxon>Hymenobacteraceae</taxon>
        <taxon>Adhaeribacter</taxon>
    </lineage>
</organism>
<evidence type="ECO:0000259" key="2">
    <source>
        <dbReference type="SMART" id="SM00014"/>
    </source>
</evidence>
<gene>
    <name evidence="3" type="ORF">F0P94_15355</name>
</gene>
<feature type="transmembrane region" description="Helical" evidence="1">
    <location>
        <begin position="166"/>
        <end position="189"/>
    </location>
</feature>
<evidence type="ECO:0000313" key="3">
    <source>
        <dbReference type="EMBL" id="KAA9327294.1"/>
    </source>
</evidence>
<feature type="transmembrane region" description="Helical" evidence="1">
    <location>
        <begin position="12"/>
        <end position="36"/>
    </location>
</feature>
<dbReference type="EMBL" id="VTWT01000009">
    <property type="protein sequence ID" value="KAA9327294.1"/>
    <property type="molecule type" value="Genomic_DNA"/>
</dbReference>
<keyword evidence="1" id="KW-0472">Membrane</keyword>